<reference evidence="3" key="1">
    <citation type="submission" date="2018-05" db="EMBL/GenBank/DDBJ databases">
        <title>Draft genome of Mucuna pruriens seed.</title>
        <authorList>
            <person name="Nnadi N.E."/>
            <person name="Vos R."/>
            <person name="Hasami M.H."/>
            <person name="Devisetty U.K."/>
            <person name="Aguiy J.C."/>
        </authorList>
    </citation>
    <scope>NUCLEOTIDE SEQUENCE [LARGE SCALE GENOMIC DNA]</scope>
    <source>
        <strain evidence="3">JCA_2017</strain>
    </source>
</reference>
<feature type="region of interest" description="Disordered" evidence="2">
    <location>
        <begin position="46"/>
        <end position="87"/>
    </location>
</feature>
<accession>A0A371GHX1</accession>
<evidence type="ECO:0000256" key="2">
    <source>
        <dbReference type="SAM" id="MobiDB-lite"/>
    </source>
</evidence>
<feature type="non-terminal residue" evidence="3">
    <location>
        <position position="1"/>
    </location>
</feature>
<dbReference type="Gene3D" id="2.40.70.10">
    <property type="entry name" value="Acid Proteases"/>
    <property type="match status" value="1"/>
</dbReference>
<dbReference type="Proteomes" id="UP000257109">
    <property type="component" value="Unassembled WGS sequence"/>
</dbReference>
<dbReference type="PANTHER" id="PTHR32108">
    <property type="entry name" value="DNA-DIRECTED RNA POLYMERASE SUBUNIT ALPHA"/>
    <property type="match status" value="1"/>
</dbReference>
<dbReference type="CDD" id="cd00303">
    <property type="entry name" value="retropepsin_like"/>
    <property type="match status" value="1"/>
</dbReference>
<proteinExistence type="predicted"/>
<dbReference type="PANTHER" id="PTHR32108:SF9">
    <property type="entry name" value="REVERSE TRANSCRIPTASE RNASE H-LIKE DOMAIN-CONTAINING PROTEIN"/>
    <property type="match status" value="1"/>
</dbReference>
<dbReference type="EMBL" id="QJKJ01005472">
    <property type="protein sequence ID" value="RDX90158.1"/>
    <property type="molecule type" value="Genomic_DNA"/>
</dbReference>
<dbReference type="InterPro" id="IPR002110">
    <property type="entry name" value="Ankyrin_rpt"/>
</dbReference>
<dbReference type="AlphaFoldDB" id="A0A371GHX1"/>
<keyword evidence="1" id="KW-0040">ANK repeat</keyword>
<dbReference type="PROSITE" id="PS50297">
    <property type="entry name" value="ANK_REP_REGION"/>
    <property type="match status" value="1"/>
</dbReference>
<evidence type="ECO:0000256" key="1">
    <source>
        <dbReference type="PROSITE-ProRule" id="PRU00023"/>
    </source>
</evidence>
<dbReference type="InterPro" id="IPR021109">
    <property type="entry name" value="Peptidase_aspartic_dom_sf"/>
</dbReference>
<evidence type="ECO:0000313" key="3">
    <source>
        <dbReference type="EMBL" id="RDX90158.1"/>
    </source>
</evidence>
<organism evidence="3 4">
    <name type="scientific">Mucuna pruriens</name>
    <name type="common">Velvet bean</name>
    <name type="synonym">Dolichos pruriens</name>
    <dbReference type="NCBI Taxonomy" id="157652"/>
    <lineage>
        <taxon>Eukaryota</taxon>
        <taxon>Viridiplantae</taxon>
        <taxon>Streptophyta</taxon>
        <taxon>Embryophyta</taxon>
        <taxon>Tracheophyta</taxon>
        <taxon>Spermatophyta</taxon>
        <taxon>Magnoliopsida</taxon>
        <taxon>eudicotyledons</taxon>
        <taxon>Gunneridae</taxon>
        <taxon>Pentapetalae</taxon>
        <taxon>rosids</taxon>
        <taxon>fabids</taxon>
        <taxon>Fabales</taxon>
        <taxon>Fabaceae</taxon>
        <taxon>Papilionoideae</taxon>
        <taxon>50 kb inversion clade</taxon>
        <taxon>NPAAA clade</taxon>
        <taxon>indigoferoid/millettioid clade</taxon>
        <taxon>Phaseoleae</taxon>
        <taxon>Mucuna</taxon>
    </lineage>
</organism>
<keyword evidence="4" id="KW-1185">Reference proteome</keyword>
<feature type="region of interest" description="Disordered" evidence="2">
    <location>
        <begin position="317"/>
        <end position="349"/>
    </location>
</feature>
<protein>
    <submittedName>
        <fullName evidence="3">Uncharacterized protein</fullName>
    </submittedName>
</protein>
<feature type="repeat" description="ANK" evidence="1">
    <location>
        <begin position="439"/>
        <end position="471"/>
    </location>
</feature>
<comment type="caution">
    <text evidence="3">The sequence shown here is derived from an EMBL/GenBank/DDBJ whole genome shotgun (WGS) entry which is preliminary data.</text>
</comment>
<evidence type="ECO:0000313" key="4">
    <source>
        <dbReference type="Proteomes" id="UP000257109"/>
    </source>
</evidence>
<sequence>MVFMFVETLSSPFYDKVVGSMASNFADLVTVGERIESGLKRGRIASNSTNSIRKPIPDRRKGETNVVTIDPSKPYGPRGNSSSPPPSWMVISTNPPNANRGETANPANAQNPMTSRFRRTFTPIPMTYTTLFHQLLQKRMITTVPPKPLEPSYPRSYDPNAKCEYLEGGPGHTMENCWALKHRIQDLLEGGWLNFKEVGPNVSANHLPPHGGTSINALDHELVGQGARAQVVFQVAAIEQAETPLQKLITIYYDPVQMTSPSLTINVAPQPTYQDNHAVPWRYELTIPEAPKEEGPAREVTNIAEGGGITRSRRIYTPENLRSQEAHTPSKEMPAPTRKASAAYAPAQTPEKKAEEFLKIIRHSEHQFLDQMNKTPTQISLLSLLLNSEAHRNLLLKVLQEAHVTHDITAERFGSLVNNITSRGHLTFSNDEIPVEGRSHNQPLHISVRCGRYMIARVLVDNGSSLNVLPKATLDKLTPVDAQLRASLVVVRAFDGSKREVMGEISLPILIGPALFDINFQVMDIRPTYNCLLGRP</sequence>
<name>A0A371GHX1_MUCPR</name>
<dbReference type="PROSITE" id="PS50088">
    <property type="entry name" value="ANK_REPEAT"/>
    <property type="match status" value="1"/>
</dbReference>
<dbReference type="OrthoDB" id="5430981at2759"/>
<gene>
    <name evidence="3" type="ORF">CR513_28010</name>
</gene>